<dbReference type="EMBL" id="CAFBPE010000041">
    <property type="protein sequence ID" value="CAB5005785.1"/>
    <property type="molecule type" value="Genomic_DNA"/>
</dbReference>
<name>A0A6J7PMU3_9ZZZZ</name>
<proteinExistence type="predicted"/>
<organism evidence="1">
    <name type="scientific">freshwater metagenome</name>
    <dbReference type="NCBI Taxonomy" id="449393"/>
    <lineage>
        <taxon>unclassified sequences</taxon>
        <taxon>metagenomes</taxon>
        <taxon>ecological metagenomes</taxon>
    </lineage>
</organism>
<dbReference type="AlphaFoldDB" id="A0A6J7PMU3"/>
<gene>
    <name evidence="1" type="ORF">UFOPK4065_00649</name>
</gene>
<accession>A0A6J7PMU3</accession>
<sequence length="105" mass="11154">MWARSLATDALNSGVAPTMRVDTESSCRSASIAAIVTRIAWPTCKTIASVVTLAVTLGLPSRSPPIQLPNDNGRAVTGTSIPIRFISRAKSLRTSGTVWRNKSSK</sequence>
<reference evidence="1" key="1">
    <citation type="submission" date="2020-05" db="EMBL/GenBank/DDBJ databases">
        <authorList>
            <person name="Chiriac C."/>
            <person name="Salcher M."/>
            <person name="Ghai R."/>
            <person name="Kavagutti S V."/>
        </authorList>
    </citation>
    <scope>NUCLEOTIDE SEQUENCE</scope>
</reference>
<protein>
    <submittedName>
        <fullName evidence="1">Unannotated protein</fullName>
    </submittedName>
</protein>
<evidence type="ECO:0000313" key="1">
    <source>
        <dbReference type="EMBL" id="CAB5005785.1"/>
    </source>
</evidence>